<name>A0A9P5UGP1_9AGAR</name>
<dbReference type="InterPro" id="IPR035396">
    <property type="entry name" value="Bac_rhamnosid6H"/>
</dbReference>
<comment type="caution">
    <text evidence="3">The sequence shown here is derived from an EMBL/GenBank/DDBJ whole genome shotgun (WGS) entry which is preliminary data.</text>
</comment>
<dbReference type="GO" id="GO:0005975">
    <property type="term" value="P:carbohydrate metabolic process"/>
    <property type="evidence" value="ECO:0007669"/>
    <property type="project" value="InterPro"/>
</dbReference>
<feature type="domain" description="Alpha-L-rhamnosidase six-hairpin glycosidase" evidence="2">
    <location>
        <begin position="252"/>
        <end position="471"/>
    </location>
</feature>
<accession>A0A9P5UGP1</accession>
<dbReference type="PANTHER" id="PTHR34987">
    <property type="entry name" value="C, PUTATIVE (AFU_ORTHOLOGUE AFUA_3G02880)-RELATED"/>
    <property type="match status" value="1"/>
</dbReference>
<keyword evidence="3" id="KW-0326">Glycosidase</keyword>
<dbReference type="EMBL" id="JADNRY010000003">
    <property type="protein sequence ID" value="KAF9077688.1"/>
    <property type="molecule type" value="Genomic_DNA"/>
</dbReference>
<dbReference type="AlphaFoldDB" id="A0A9P5UGP1"/>
<keyword evidence="4" id="KW-1185">Reference proteome</keyword>
<organism evidence="3 4">
    <name type="scientific">Rhodocollybia butyracea</name>
    <dbReference type="NCBI Taxonomy" id="206335"/>
    <lineage>
        <taxon>Eukaryota</taxon>
        <taxon>Fungi</taxon>
        <taxon>Dikarya</taxon>
        <taxon>Basidiomycota</taxon>
        <taxon>Agaricomycotina</taxon>
        <taxon>Agaricomycetes</taxon>
        <taxon>Agaricomycetidae</taxon>
        <taxon>Agaricales</taxon>
        <taxon>Marasmiineae</taxon>
        <taxon>Omphalotaceae</taxon>
        <taxon>Rhodocollybia</taxon>
    </lineage>
</organism>
<dbReference type="Gene3D" id="1.50.10.10">
    <property type="match status" value="1"/>
</dbReference>
<keyword evidence="3" id="KW-0378">Hydrolase</keyword>
<dbReference type="Gene3D" id="2.60.420.10">
    <property type="entry name" value="Maltose phosphorylase, domain 3"/>
    <property type="match status" value="1"/>
</dbReference>
<dbReference type="PANTHER" id="PTHR34987:SF6">
    <property type="entry name" value="ALPHA-L-RHAMNOSIDASE SIX-HAIRPIN GLYCOSIDASE DOMAIN-CONTAINING PROTEIN"/>
    <property type="match status" value="1"/>
</dbReference>
<dbReference type="OrthoDB" id="10036721at2759"/>
<evidence type="ECO:0000313" key="4">
    <source>
        <dbReference type="Proteomes" id="UP000772434"/>
    </source>
</evidence>
<feature type="chain" id="PRO_5040170056" evidence="1">
    <location>
        <begin position="22"/>
        <end position="684"/>
    </location>
</feature>
<proteinExistence type="predicted"/>
<evidence type="ECO:0000313" key="3">
    <source>
        <dbReference type="EMBL" id="KAF9077688.1"/>
    </source>
</evidence>
<dbReference type="Pfam" id="PF17389">
    <property type="entry name" value="Bac_rhamnosid6H"/>
    <property type="match status" value="1"/>
</dbReference>
<reference evidence="3" key="1">
    <citation type="submission" date="2020-11" db="EMBL/GenBank/DDBJ databases">
        <authorList>
            <consortium name="DOE Joint Genome Institute"/>
            <person name="Ahrendt S."/>
            <person name="Riley R."/>
            <person name="Andreopoulos W."/>
            <person name="Labutti K."/>
            <person name="Pangilinan J."/>
            <person name="Ruiz-Duenas F.J."/>
            <person name="Barrasa J.M."/>
            <person name="Sanchez-Garcia M."/>
            <person name="Camarero S."/>
            <person name="Miyauchi S."/>
            <person name="Serrano A."/>
            <person name="Linde D."/>
            <person name="Babiker R."/>
            <person name="Drula E."/>
            <person name="Ayuso-Fernandez I."/>
            <person name="Pacheco R."/>
            <person name="Padilla G."/>
            <person name="Ferreira P."/>
            <person name="Barriuso J."/>
            <person name="Kellner H."/>
            <person name="Castanera R."/>
            <person name="Alfaro M."/>
            <person name="Ramirez L."/>
            <person name="Pisabarro A.G."/>
            <person name="Kuo A."/>
            <person name="Tritt A."/>
            <person name="Lipzen A."/>
            <person name="He G."/>
            <person name="Yan M."/>
            <person name="Ng V."/>
            <person name="Cullen D."/>
            <person name="Martin F."/>
            <person name="Rosso M.-N."/>
            <person name="Henrissat B."/>
            <person name="Hibbett D."/>
            <person name="Martinez A.T."/>
            <person name="Grigoriev I.V."/>
        </authorList>
    </citation>
    <scope>NUCLEOTIDE SEQUENCE</scope>
    <source>
        <strain evidence="3">AH 40177</strain>
    </source>
</reference>
<feature type="signal peptide" evidence="1">
    <location>
        <begin position="1"/>
        <end position="21"/>
    </location>
</feature>
<gene>
    <name evidence="3" type="ORF">BDP27DRAFT_1388834</name>
</gene>
<sequence length="684" mass="73401">MLTMALLTFKLVLLLAVSVTALAPAGPWDAFNFAPSTRSFTPKSVHSIVGQVTGVNNLLGNSKSTHGATIAGNGSYVVLDFGQEVGGRLSIQIDSATSSSAMALSFTESPLFISPTTSDDSCIIDAEDRDGVLRLPTLTSNETFIQTIGDQRGGFRFLTIVSNGEEPVTISNITLNPTFMPQLDDLRAYTGYFYAIDTTGFHDPDFLTRLWYGGAYTVQMNTIDSHEARQQPCPIGGGWANNVSGGPVEGTILVDGAKRDRNVWPGDMGISTHTELVSTFDIQSSQNSLLVMFSTQDPTTGALQYSGPPINAVGSDTYICWSLIGTHNVYLYTGDLDFVEKVWANYTLALSFLQSQVDDTGLMNVPTSFENDWGRDGGQGHNSAANALLYQTLITASELAIALGDLGLAAAYAVNASSVKEAYNKILWNETAGMFRDNETTTLLPQDGNSLAVLFNLTNNGSQIRAISEGLTQFWTDIGPLSPEVSSFLVEFELEFNSNTKLNDTIIPFIGGFELQAHFIAGQGERALDLLHREWGYMLYTNISVQSTMLEGFTANGSLGYRSAAGYHFDHTATSHGHGWATGPTFSLIFYLVGLTVTSPQGATWSVAPVLRGFETNLGWFGANWTLTDNTVFTLAIDTPSGTKGKVTLPGAGHVSVDGSATDMKGADSILNLTGGSHVIVLHM</sequence>
<dbReference type="InterPro" id="IPR008928">
    <property type="entry name" value="6-hairpin_glycosidase_sf"/>
</dbReference>
<protein>
    <submittedName>
        <fullName evidence="3">Six-hairpin glycosidase</fullName>
    </submittedName>
</protein>
<evidence type="ECO:0000259" key="2">
    <source>
        <dbReference type="Pfam" id="PF17389"/>
    </source>
</evidence>
<dbReference type="Proteomes" id="UP000772434">
    <property type="component" value="Unassembled WGS sequence"/>
</dbReference>
<dbReference type="SUPFAM" id="SSF48208">
    <property type="entry name" value="Six-hairpin glycosidases"/>
    <property type="match status" value="1"/>
</dbReference>
<keyword evidence="1" id="KW-0732">Signal</keyword>
<dbReference type="InterPro" id="IPR012341">
    <property type="entry name" value="6hp_glycosidase-like_sf"/>
</dbReference>
<dbReference type="GO" id="GO:0016798">
    <property type="term" value="F:hydrolase activity, acting on glycosyl bonds"/>
    <property type="evidence" value="ECO:0007669"/>
    <property type="project" value="UniProtKB-KW"/>
</dbReference>
<evidence type="ECO:0000256" key="1">
    <source>
        <dbReference type="SAM" id="SignalP"/>
    </source>
</evidence>